<name>A0A2I7N3V7_9NEIS</name>
<keyword evidence="2" id="KW-1185">Reference proteome</keyword>
<evidence type="ECO:0000313" key="1">
    <source>
        <dbReference type="EMBL" id="AUR51139.1"/>
    </source>
</evidence>
<dbReference type="AlphaFoldDB" id="A0A2I7N3V7"/>
<sequence>MRRLILSCLLFSINYSYAVEIKDLGYEVKNSSNQFGSVMIKHSDNDGDSLLLNKQKINLGKEGNSFTLNMLSLINYPKASVYIILGGSGGTMDMDSNIACKFLTITGKNAYQVSALTYCPGNYKDAVQIKNNLIIVKYSNIAPYAESTDIGSLSYDYTKNKVEIITHLKRDSYYKKKFASYTPVQIYQEAAADGNIDKDTGLIASCHICGMYGYKYCFKFKALANPPHDKYYTILQKSCN</sequence>
<organism evidence="1 2">
    <name type="scientific">Aquella oligotrophica</name>
    <dbReference type="NCBI Taxonomy" id="2067065"/>
    <lineage>
        <taxon>Bacteria</taxon>
        <taxon>Pseudomonadati</taxon>
        <taxon>Pseudomonadota</taxon>
        <taxon>Betaproteobacteria</taxon>
        <taxon>Neisseriales</taxon>
        <taxon>Neisseriaceae</taxon>
        <taxon>Aquella</taxon>
    </lineage>
</organism>
<evidence type="ECO:0000313" key="2">
    <source>
        <dbReference type="Proteomes" id="UP000236655"/>
    </source>
</evidence>
<dbReference type="KEGG" id="nba:CUN60_02080"/>
<dbReference type="EMBL" id="CP024847">
    <property type="protein sequence ID" value="AUR51139.1"/>
    <property type="molecule type" value="Genomic_DNA"/>
</dbReference>
<accession>A0A2I7N3V7</accession>
<dbReference type="Proteomes" id="UP000236655">
    <property type="component" value="Chromosome"/>
</dbReference>
<dbReference type="RefSeq" id="WP_102950439.1">
    <property type="nucleotide sequence ID" value="NZ_CP024847.1"/>
</dbReference>
<protein>
    <submittedName>
        <fullName evidence="1">Uncharacterized protein</fullName>
    </submittedName>
</protein>
<proteinExistence type="predicted"/>
<reference evidence="2" key="1">
    <citation type="submission" date="2017-11" db="EMBL/GenBank/DDBJ databases">
        <authorList>
            <person name="Chan K.G."/>
            <person name="Lee L.S."/>
        </authorList>
    </citation>
    <scope>NUCLEOTIDE SEQUENCE [LARGE SCALE GENOMIC DNA]</scope>
    <source>
        <strain evidence="2">DSM 100970</strain>
    </source>
</reference>
<gene>
    <name evidence="1" type="ORF">CUN60_02080</name>
</gene>